<accession>A0A1B6QEA3</accession>
<dbReference type="EMBL" id="CM000761">
    <property type="protein sequence ID" value="KXG36228.1"/>
    <property type="molecule type" value="Genomic_DNA"/>
</dbReference>
<dbReference type="Gramene" id="KXG36228">
    <property type="protein sequence ID" value="KXG36228"/>
    <property type="gene ID" value="SORBI_3002G303400"/>
</dbReference>
<dbReference type="AlphaFoldDB" id="A0A1B6QEA3"/>
<evidence type="ECO:0000313" key="3">
    <source>
        <dbReference type="Proteomes" id="UP000000768"/>
    </source>
</evidence>
<protein>
    <submittedName>
        <fullName evidence="2">Uncharacterized protein</fullName>
    </submittedName>
</protein>
<feature type="region of interest" description="Disordered" evidence="1">
    <location>
        <begin position="1"/>
        <end position="28"/>
    </location>
</feature>
<name>A0A1B6QEA3_SORBI</name>
<sequence>MPPPRRPSYAAREGSLSQQLSPPPAISSSSHVLDWIKGTTQHLIGSRAPRSSRSRRSRGRPCARELMR</sequence>
<dbReference type="InParanoid" id="A0A1B6QEA3"/>
<evidence type="ECO:0000313" key="2">
    <source>
        <dbReference type="EMBL" id="KXG36228.1"/>
    </source>
</evidence>
<gene>
    <name evidence="2" type="ORF">SORBI_3002G303400</name>
</gene>
<reference evidence="2 3" key="1">
    <citation type="journal article" date="2009" name="Nature">
        <title>The Sorghum bicolor genome and the diversification of grasses.</title>
        <authorList>
            <person name="Paterson A.H."/>
            <person name="Bowers J.E."/>
            <person name="Bruggmann R."/>
            <person name="Dubchak I."/>
            <person name="Grimwood J."/>
            <person name="Gundlach H."/>
            <person name="Haberer G."/>
            <person name="Hellsten U."/>
            <person name="Mitros T."/>
            <person name="Poliakov A."/>
            <person name="Schmutz J."/>
            <person name="Spannagl M."/>
            <person name="Tang H."/>
            <person name="Wang X."/>
            <person name="Wicker T."/>
            <person name="Bharti A.K."/>
            <person name="Chapman J."/>
            <person name="Feltus F.A."/>
            <person name="Gowik U."/>
            <person name="Grigoriev I.V."/>
            <person name="Lyons E."/>
            <person name="Maher C.A."/>
            <person name="Martis M."/>
            <person name="Narechania A."/>
            <person name="Otillar R.P."/>
            <person name="Penning B.W."/>
            <person name="Salamov A.A."/>
            <person name="Wang Y."/>
            <person name="Zhang L."/>
            <person name="Carpita N.C."/>
            <person name="Freeling M."/>
            <person name="Gingle A.R."/>
            <person name="Hash C.T."/>
            <person name="Keller B."/>
            <person name="Klein P."/>
            <person name="Kresovich S."/>
            <person name="McCann M.C."/>
            <person name="Ming R."/>
            <person name="Peterson D.G."/>
            <person name="Mehboob-ur-Rahman"/>
            <person name="Ware D."/>
            <person name="Westhoff P."/>
            <person name="Mayer K.F."/>
            <person name="Messing J."/>
            <person name="Rokhsar D.S."/>
        </authorList>
    </citation>
    <scope>NUCLEOTIDE SEQUENCE [LARGE SCALE GENOMIC DNA]</scope>
    <source>
        <strain evidence="3">cv. BTx623</strain>
    </source>
</reference>
<dbReference type="Proteomes" id="UP000000768">
    <property type="component" value="Chromosome 2"/>
</dbReference>
<keyword evidence="3" id="KW-1185">Reference proteome</keyword>
<feature type="compositionally biased region" description="Basic residues" evidence="1">
    <location>
        <begin position="50"/>
        <end position="61"/>
    </location>
</feature>
<reference evidence="3" key="2">
    <citation type="journal article" date="2018" name="Plant J.">
        <title>The Sorghum bicolor reference genome: improved assembly, gene annotations, a transcriptome atlas, and signatures of genome organization.</title>
        <authorList>
            <person name="McCormick R.F."/>
            <person name="Truong S.K."/>
            <person name="Sreedasyam A."/>
            <person name="Jenkins J."/>
            <person name="Shu S."/>
            <person name="Sims D."/>
            <person name="Kennedy M."/>
            <person name="Amirebrahimi M."/>
            <person name="Weers B.D."/>
            <person name="McKinley B."/>
            <person name="Mattison A."/>
            <person name="Morishige D.T."/>
            <person name="Grimwood J."/>
            <person name="Schmutz J."/>
            <person name="Mullet J.E."/>
        </authorList>
    </citation>
    <scope>NUCLEOTIDE SEQUENCE [LARGE SCALE GENOMIC DNA]</scope>
    <source>
        <strain evidence="3">cv. BTx623</strain>
    </source>
</reference>
<evidence type="ECO:0000256" key="1">
    <source>
        <dbReference type="SAM" id="MobiDB-lite"/>
    </source>
</evidence>
<feature type="region of interest" description="Disordered" evidence="1">
    <location>
        <begin position="42"/>
        <end position="68"/>
    </location>
</feature>
<proteinExistence type="predicted"/>
<organism evidence="2 3">
    <name type="scientific">Sorghum bicolor</name>
    <name type="common">Sorghum</name>
    <name type="synonym">Sorghum vulgare</name>
    <dbReference type="NCBI Taxonomy" id="4558"/>
    <lineage>
        <taxon>Eukaryota</taxon>
        <taxon>Viridiplantae</taxon>
        <taxon>Streptophyta</taxon>
        <taxon>Embryophyta</taxon>
        <taxon>Tracheophyta</taxon>
        <taxon>Spermatophyta</taxon>
        <taxon>Magnoliopsida</taxon>
        <taxon>Liliopsida</taxon>
        <taxon>Poales</taxon>
        <taxon>Poaceae</taxon>
        <taxon>PACMAD clade</taxon>
        <taxon>Panicoideae</taxon>
        <taxon>Andropogonodae</taxon>
        <taxon>Andropogoneae</taxon>
        <taxon>Sorghinae</taxon>
        <taxon>Sorghum</taxon>
    </lineage>
</organism>
<feature type="compositionally biased region" description="Polar residues" evidence="1">
    <location>
        <begin position="15"/>
        <end position="28"/>
    </location>
</feature>